<reference evidence="2 3" key="1">
    <citation type="journal article" date="2017" name="Mol. Ecol.">
        <title>Comparative and population genomic landscape of Phellinus noxius: A hypervariable fungus causing root rot in trees.</title>
        <authorList>
            <person name="Chung C.L."/>
            <person name="Lee T.J."/>
            <person name="Akiba M."/>
            <person name="Lee H.H."/>
            <person name="Kuo T.H."/>
            <person name="Liu D."/>
            <person name="Ke H.M."/>
            <person name="Yokoi T."/>
            <person name="Roa M.B."/>
            <person name="Lu M.J."/>
            <person name="Chang Y.Y."/>
            <person name="Ann P.J."/>
            <person name="Tsai J.N."/>
            <person name="Chen C.Y."/>
            <person name="Tzean S.S."/>
            <person name="Ota Y."/>
            <person name="Hattori T."/>
            <person name="Sahashi N."/>
            <person name="Liou R.F."/>
            <person name="Kikuchi T."/>
            <person name="Tsai I.J."/>
        </authorList>
    </citation>
    <scope>NUCLEOTIDE SEQUENCE [LARGE SCALE GENOMIC DNA]</scope>
    <source>
        <strain evidence="2 3">FFPRI411160</strain>
    </source>
</reference>
<dbReference type="InParanoid" id="A0A286U801"/>
<feature type="compositionally biased region" description="Low complexity" evidence="1">
    <location>
        <begin position="230"/>
        <end position="239"/>
    </location>
</feature>
<accession>A0A286U801</accession>
<feature type="compositionally biased region" description="Basic residues" evidence="1">
    <location>
        <begin position="366"/>
        <end position="380"/>
    </location>
</feature>
<feature type="compositionally biased region" description="Low complexity" evidence="1">
    <location>
        <begin position="272"/>
        <end position="287"/>
    </location>
</feature>
<proteinExistence type="predicted"/>
<organism evidence="2 3">
    <name type="scientific">Pyrrhoderma noxium</name>
    <dbReference type="NCBI Taxonomy" id="2282107"/>
    <lineage>
        <taxon>Eukaryota</taxon>
        <taxon>Fungi</taxon>
        <taxon>Dikarya</taxon>
        <taxon>Basidiomycota</taxon>
        <taxon>Agaricomycotina</taxon>
        <taxon>Agaricomycetes</taxon>
        <taxon>Hymenochaetales</taxon>
        <taxon>Hymenochaetaceae</taxon>
        <taxon>Pyrrhoderma</taxon>
    </lineage>
</organism>
<feature type="compositionally biased region" description="Polar residues" evidence="1">
    <location>
        <begin position="169"/>
        <end position="181"/>
    </location>
</feature>
<dbReference type="AlphaFoldDB" id="A0A286U801"/>
<name>A0A286U801_9AGAM</name>
<feature type="compositionally biased region" description="Basic residues" evidence="1">
    <location>
        <begin position="112"/>
        <end position="124"/>
    </location>
</feature>
<evidence type="ECO:0000256" key="1">
    <source>
        <dbReference type="SAM" id="MobiDB-lite"/>
    </source>
</evidence>
<feature type="compositionally biased region" description="Low complexity" evidence="1">
    <location>
        <begin position="26"/>
        <end position="53"/>
    </location>
</feature>
<comment type="caution">
    <text evidence="2">The sequence shown here is derived from an EMBL/GenBank/DDBJ whole genome shotgun (WGS) entry which is preliminary data.</text>
</comment>
<protein>
    <submittedName>
        <fullName evidence="2">Uncharacterized protein</fullName>
    </submittedName>
</protein>
<feature type="compositionally biased region" description="Low complexity" evidence="1">
    <location>
        <begin position="252"/>
        <end position="264"/>
    </location>
</feature>
<feature type="region of interest" description="Disordered" evidence="1">
    <location>
        <begin position="212"/>
        <end position="308"/>
    </location>
</feature>
<evidence type="ECO:0000313" key="2">
    <source>
        <dbReference type="EMBL" id="PAV15733.1"/>
    </source>
</evidence>
<evidence type="ECO:0000313" key="3">
    <source>
        <dbReference type="Proteomes" id="UP000217199"/>
    </source>
</evidence>
<feature type="region of interest" description="Disordered" evidence="1">
    <location>
        <begin position="320"/>
        <end position="426"/>
    </location>
</feature>
<feature type="compositionally biased region" description="Low complexity" evidence="1">
    <location>
        <begin position="145"/>
        <end position="160"/>
    </location>
</feature>
<dbReference type="Proteomes" id="UP000217199">
    <property type="component" value="Unassembled WGS sequence"/>
</dbReference>
<feature type="region of interest" description="Disordered" evidence="1">
    <location>
        <begin position="22"/>
        <end position="189"/>
    </location>
</feature>
<feature type="compositionally biased region" description="Basic and acidic residues" evidence="1">
    <location>
        <begin position="288"/>
        <end position="299"/>
    </location>
</feature>
<feature type="compositionally biased region" description="Basic and acidic residues" evidence="1">
    <location>
        <begin position="386"/>
        <end position="395"/>
    </location>
</feature>
<dbReference type="EMBL" id="NBII01000009">
    <property type="protein sequence ID" value="PAV15733.1"/>
    <property type="molecule type" value="Genomic_DNA"/>
</dbReference>
<feature type="compositionally biased region" description="Low complexity" evidence="1">
    <location>
        <begin position="214"/>
        <end position="223"/>
    </location>
</feature>
<keyword evidence="3" id="KW-1185">Reference proteome</keyword>
<feature type="compositionally biased region" description="Polar residues" evidence="1">
    <location>
        <begin position="92"/>
        <end position="107"/>
    </location>
</feature>
<gene>
    <name evidence="2" type="ORF">PNOK_0859100</name>
</gene>
<feature type="region of interest" description="Disordered" evidence="1">
    <location>
        <begin position="533"/>
        <end position="571"/>
    </location>
</feature>
<sequence length="571" mass="63699">MEGTSVSIEPCVLQFIQQLDSALEEAASSHSPPKSAAYPMSPAAPSLPKSSLANDEDELFPPLVVDKKRKLTRKLSEPSHRLAKPVKPILKHSNTTGSASAQHQLQMSRDKRGGKKPTVRRRSHSFGPYFSQDMNENDIRKGLGNVHSVSPSISHSPNTSSDKDEFWTPRTSMSSFGTLGTPSPKVGDKRSIIVSPNAEKYVNRGLPALPSPFAPSTTPSAAPVLQRAPSSLSPFSSTSHHNTPKGDYFSGLTRLNTDLDNTDTSLKRRRTLTPTSSYSPSLSPGGRRAVENRKAEIKGGKSTVPFPTRESFSFTVSKTPLNTPVATSAPFSFNGSEASSAHRNYRPPSPPRRSSRTLERALTQNKLRRRISLFRSRSSKSSKSAAENEKDEKDSVAPPKKRKVSFRLPTGHDNNREEKPGFKRKLTPYYPESLTSTFDRVMTSIFSPFRTKSSEDIRVASNGETSTVVDDENAEIDYEDTIDLDLLCKKVLKNPEDLTEQEKKLLPKYNTILKMKVRKQRKSMEKLEKILADNAKELESKQNQEERERKSKEKSEAKTRREVEWSFHSEL</sequence>
<feature type="compositionally biased region" description="Polar residues" evidence="1">
    <location>
        <begin position="320"/>
        <end position="342"/>
    </location>
</feature>